<feature type="region of interest" description="Disordered" evidence="1">
    <location>
        <begin position="1"/>
        <end position="23"/>
    </location>
</feature>
<proteinExistence type="predicted"/>
<feature type="region of interest" description="Disordered" evidence="1">
    <location>
        <begin position="67"/>
        <end position="96"/>
    </location>
</feature>
<evidence type="ECO:0000313" key="3">
    <source>
        <dbReference type="EMBL" id="MFD2169681.1"/>
    </source>
</evidence>
<evidence type="ECO:0000313" key="4">
    <source>
        <dbReference type="Proteomes" id="UP001597343"/>
    </source>
</evidence>
<comment type="caution">
    <text evidence="3">The sequence shown here is derived from an EMBL/GenBank/DDBJ whole genome shotgun (WGS) entry which is preliminary data.</text>
</comment>
<accession>A0ABW4ZW56</accession>
<dbReference type="Proteomes" id="UP001597343">
    <property type="component" value="Unassembled WGS sequence"/>
</dbReference>
<keyword evidence="2" id="KW-1133">Transmembrane helix</keyword>
<dbReference type="EMBL" id="JBHUIO010000005">
    <property type="protein sequence ID" value="MFD2169681.1"/>
    <property type="molecule type" value="Genomic_DNA"/>
</dbReference>
<sequence>MQKIVHDLKPLDTPQPSRSLKPSRDVIEKAVRNNKRLPFVRMTSIAASVVLLITAGTVVAQQFNAPPTVELTPGDVSPPKPIDPIKPPADPTPDPVESTKVAIEVDFDVSKDKLNIVNALKEYLEQSTDPAKVQKVVLQNVSNIVQPGDNRIVAYVDLNYEKPKEKLKGNSANGSNTVVTQFLRNSDDTLKVETFASRDLADQPDEIVNLWAQSLRDQNAVLQWATLDENVQGKLLKNYAAANWTLVNERGKVVKEWRIDSSQELDTNTREFQVLLYYDQAHKDSELAKVMVNRSGDGFWHVSQFASANRAPGETPSSNSGHEGETVFDPTRVKVGDKIGQMRLESLELVYFNDGQLSSVVASFSGRLKVSGRYQFFEEKAEFVGNQIFFYPDSESSKLFPLLLKDERGTTTQFRLRNQEEAKKHFGKPGSMGDATVEIENFTINYVPKEIWDEANLVNAISVGP</sequence>
<feature type="compositionally biased region" description="Basic and acidic residues" evidence="1">
    <location>
        <begin position="1"/>
        <end position="10"/>
    </location>
</feature>
<keyword evidence="2" id="KW-0472">Membrane</keyword>
<evidence type="ECO:0000256" key="2">
    <source>
        <dbReference type="SAM" id="Phobius"/>
    </source>
</evidence>
<keyword evidence="2" id="KW-0812">Transmembrane</keyword>
<dbReference type="RefSeq" id="WP_386045017.1">
    <property type="nucleotide sequence ID" value="NZ_JBHUIO010000005.1"/>
</dbReference>
<name>A0ABW4ZW56_9BACL</name>
<feature type="compositionally biased region" description="Pro residues" evidence="1">
    <location>
        <begin position="76"/>
        <end position="94"/>
    </location>
</feature>
<keyword evidence="4" id="KW-1185">Reference proteome</keyword>
<evidence type="ECO:0008006" key="5">
    <source>
        <dbReference type="Google" id="ProtNLM"/>
    </source>
</evidence>
<gene>
    <name evidence="3" type="ORF">ACFSOY_06700</name>
</gene>
<reference evidence="4" key="1">
    <citation type="journal article" date="2019" name="Int. J. Syst. Evol. Microbiol.">
        <title>The Global Catalogue of Microorganisms (GCM) 10K type strain sequencing project: providing services to taxonomists for standard genome sequencing and annotation.</title>
        <authorList>
            <consortium name="The Broad Institute Genomics Platform"/>
            <consortium name="The Broad Institute Genome Sequencing Center for Infectious Disease"/>
            <person name="Wu L."/>
            <person name="Ma J."/>
        </authorList>
    </citation>
    <scope>NUCLEOTIDE SEQUENCE [LARGE SCALE GENOMIC DNA]</scope>
    <source>
        <strain evidence="4">CGMCC 1.13574</strain>
    </source>
</reference>
<feature type="transmembrane region" description="Helical" evidence="2">
    <location>
        <begin position="39"/>
        <end position="60"/>
    </location>
</feature>
<protein>
    <recommendedName>
        <fullName evidence="5">MucB/RseB N-terminal domain-containing protein</fullName>
    </recommendedName>
</protein>
<evidence type="ECO:0000256" key="1">
    <source>
        <dbReference type="SAM" id="MobiDB-lite"/>
    </source>
</evidence>
<organism evidence="3 4">
    <name type="scientific">Tumebacillus lipolyticus</name>
    <dbReference type="NCBI Taxonomy" id="1280370"/>
    <lineage>
        <taxon>Bacteria</taxon>
        <taxon>Bacillati</taxon>
        <taxon>Bacillota</taxon>
        <taxon>Bacilli</taxon>
        <taxon>Bacillales</taxon>
        <taxon>Alicyclobacillaceae</taxon>
        <taxon>Tumebacillus</taxon>
    </lineage>
</organism>